<accession>A0A5C8UW64</accession>
<name>A0A5C8UW64_9MICO</name>
<reference evidence="1 2" key="1">
    <citation type="submission" date="2019-08" db="EMBL/GenBank/DDBJ databases">
        <title>Bacterial whole genome sequence for Glaciihabitans sp. CHu50b-6-2.</title>
        <authorList>
            <person name="Jin L."/>
        </authorList>
    </citation>
    <scope>NUCLEOTIDE SEQUENCE [LARGE SCALE GENOMIC DNA]</scope>
    <source>
        <strain evidence="1 2">CHu50b-6-2</strain>
    </source>
</reference>
<comment type="caution">
    <text evidence="1">The sequence shown here is derived from an EMBL/GenBank/DDBJ whole genome shotgun (WGS) entry which is preliminary data.</text>
</comment>
<dbReference type="Proteomes" id="UP000321379">
    <property type="component" value="Unassembled WGS sequence"/>
</dbReference>
<dbReference type="InterPro" id="IPR036388">
    <property type="entry name" value="WH-like_DNA-bd_sf"/>
</dbReference>
<dbReference type="SUPFAM" id="SSF46689">
    <property type="entry name" value="Homeodomain-like"/>
    <property type="match status" value="1"/>
</dbReference>
<proteinExistence type="predicted"/>
<dbReference type="GO" id="GO:0004803">
    <property type="term" value="F:transposase activity"/>
    <property type="evidence" value="ECO:0007669"/>
    <property type="project" value="InterPro"/>
</dbReference>
<gene>
    <name evidence="1" type="ORF">FVP33_01250</name>
</gene>
<dbReference type="Gene3D" id="1.10.10.10">
    <property type="entry name" value="Winged helix-like DNA-binding domain superfamily/Winged helix DNA-binding domain"/>
    <property type="match status" value="1"/>
</dbReference>
<protein>
    <submittedName>
        <fullName evidence="1">Transposase</fullName>
    </submittedName>
</protein>
<dbReference type="InterPro" id="IPR002514">
    <property type="entry name" value="Transposase_8"/>
</dbReference>
<evidence type="ECO:0000313" key="1">
    <source>
        <dbReference type="EMBL" id="TXN32286.1"/>
    </source>
</evidence>
<dbReference type="GO" id="GO:0003677">
    <property type="term" value="F:DNA binding"/>
    <property type="evidence" value="ECO:0007669"/>
    <property type="project" value="InterPro"/>
</dbReference>
<dbReference type="Pfam" id="PF01527">
    <property type="entry name" value="HTH_Tnp_1"/>
    <property type="match status" value="1"/>
</dbReference>
<organism evidence="1 2">
    <name type="scientific">Lacisediminihabitans profunda</name>
    <dbReference type="NCBI Taxonomy" id="2594790"/>
    <lineage>
        <taxon>Bacteria</taxon>
        <taxon>Bacillati</taxon>
        <taxon>Actinomycetota</taxon>
        <taxon>Actinomycetes</taxon>
        <taxon>Micrococcales</taxon>
        <taxon>Microbacteriaceae</taxon>
        <taxon>Lacisediminihabitans</taxon>
    </lineage>
</organism>
<dbReference type="AlphaFoldDB" id="A0A5C8UW64"/>
<keyword evidence="2" id="KW-1185">Reference proteome</keyword>
<dbReference type="RefSeq" id="WP_147781833.1">
    <property type="nucleotide sequence ID" value="NZ_VRMG01000003.1"/>
</dbReference>
<dbReference type="InterPro" id="IPR009057">
    <property type="entry name" value="Homeodomain-like_sf"/>
</dbReference>
<dbReference type="GO" id="GO:0006313">
    <property type="term" value="P:DNA transposition"/>
    <property type="evidence" value="ECO:0007669"/>
    <property type="project" value="InterPro"/>
</dbReference>
<evidence type="ECO:0000313" key="2">
    <source>
        <dbReference type="Proteomes" id="UP000321379"/>
    </source>
</evidence>
<sequence>MPRPYPAEFRERALELVRSGRTVVETAELLGIAQSCLYRWKQLDLVDRGLKPDSARVESRTLAVAKARCRRAWLFGLHGIVRRPARFRP</sequence>
<dbReference type="EMBL" id="VRMG01000003">
    <property type="protein sequence ID" value="TXN32286.1"/>
    <property type="molecule type" value="Genomic_DNA"/>
</dbReference>